<evidence type="ECO:0000313" key="3">
    <source>
        <dbReference type="Proteomes" id="UP001551482"/>
    </source>
</evidence>
<feature type="transmembrane region" description="Helical" evidence="1">
    <location>
        <begin position="7"/>
        <end position="26"/>
    </location>
</feature>
<feature type="transmembrane region" description="Helical" evidence="1">
    <location>
        <begin position="32"/>
        <end position="49"/>
    </location>
</feature>
<comment type="caution">
    <text evidence="2">The sequence shown here is derived from an EMBL/GenBank/DDBJ whole genome shotgun (WGS) entry which is preliminary data.</text>
</comment>
<dbReference type="Proteomes" id="UP001551482">
    <property type="component" value="Unassembled WGS sequence"/>
</dbReference>
<protein>
    <submittedName>
        <fullName evidence="2">Low affinity iron permease family protein</fullName>
    </submittedName>
</protein>
<dbReference type="RefSeq" id="WP_358352713.1">
    <property type="nucleotide sequence ID" value="NZ_JBEZFP010000023.1"/>
</dbReference>
<proteinExistence type="predicted"/>
<gene>
    <name evidence="2" type="ORF">AB0C36_11920</name>
</gene>
<dbReference type="EMBL" id="JBEZFP010000023">
    <property type="protein sequence ID" value="MEU8134208.1"/>
    <property type="molecule type" value="Genomic_DNA"/>
</dbReference>
<evidence type="ECO:0000313" key="2">
    <source>
        <dbReference type="EMBL" id="MEU8134208.1"/>
    </source>
</evidence>
<keyword evidence="1" id="KW-0812">Transmembrane</keyword>
<dbReference type="InterPro" id="IPR007251">
    <property type="entry name" value="Iron_permease_Fet4"/>
</dbReference>
<keyword evidence="3" id="KW-1185">Reference proteome</keyword>
<evidence type="ECO:0000256" key="1">
    <source>
        <dbReference type="SAM" id="Phobius"/>
    </source>
</evidence>
<name>A0ABV3DEP0_9ACTN</name>
<accession>A0ABV3DEP0</accession>
<reference evidence="2 3" key="1">
    <citation type="submission" date="2024-06" db="EMBL/GenBank/DDBJ databases">
        <title>The Natural Products Discovery Center: Release of the First 8490 Sequenced Strains for Exploring Actinobacteria Biosynthetic Diversity.</title>
        <authorList>
            <person name="Kalkreuter E."/>
            <person name="Kautsar S.A."/>
            <person name="Yang D."/>
            <person name="Bader C.D."/>
            <person name="Teijaro C.N."/>
            <person name="Fluegel L."/>
            <person name="Davis C.M."/>
            <person name="Simpson J.R."/>
            <person name="Lauterbach L."/>
            <person name="Steele A.D."/>
            <person name="Gui C."/>
            <person name="Meng S."/>
            <person name="Li G."/>
            <person name="Viehrig K."/>
            <person name="Ye F."/>
            <person name="Su P."/>
            <person name="Kiefer A.F."/>
            <person name="Nichols A."/>
            <person name="Cepeda A.J."/>
            <person name="Yan W."/>
            <person name="Fan B."/>
            <person name="Jiang Y."/>
            <person name="Adhikari A."/>
            <person name="Zheng C.-J."/>
            <person name="Schuster L."/>
            <person name="Cowan T.M."/>
            <person name="Smanski M.J."/>
            <person name="Chevrette M.G."/>
            <person name="De Carvalho L.P.S."/>
            <person name="Shen B."/>
        </authorList>
    </citation>
    <scope>NUCLEOTIDE SEQUENCE [LARGE SCALE GENOMIC DNA]</scope>
    <source>
        <strain evidence="2 3">NPDC048946</strain>
    </source>
</reference>
<dbReference type="Pfam" id="PF04120">
    <property type="entry name" value="Iron_permease"/>
    <property type="match status" value="1"/>
</dbReference>
<keyword evidence="1" id="KW-1133">Transmembrane helix</keyword>
<organism evidence="2 3">
    <name type="scientific">Streptodolium elevatio</name>
    <dbReference type="NCBI Taxonomy" id="3157996"/>
    <lineage>
        <taxon>Bacteria</taxon>
        <taxon>Bacillati</taxon>
        <taxon>Actinomycetota</taxon>
        <taxon>Actinomycetes</taxon>
        <taxon>Kitasatosporales</taxon>
        <taxon>Streptomycetaceae</taxon>
        <taxon>Streptodolium</taxon>
    </lineage>
</organism>
<sequence length="96" mass="10542">MASSSAFFAFCLMLVASFVAVMAIGLSLGWKLFVVDLMTVVSLLLLALLKNSERRAERAIQLKLNVIAAALLEQREGKTHQAHDDLKRAIGIEEQV</sequence>
<keyword evidence="1" id="KW-0472">Membrane</keyword>